<dbReference type="InterPro" id="IPR050278">
    <property type="entry name" value="Serine_Prot_S9B/DPPIV"/>
</dbReference>
<dbReference type="Proteomes" id="UP000290204">
    <property type="component" value="Unassembled WGS sequence"/>
</dbReference>
<dbReference type="RefSeq" id="WP_129131571.1">
    <property type="nucleotide sequence ID" value="NZ_SDHW01000004.1"/>
</dbReference>
<feature type="domain" description="Dipeptidylpeptidase IV N-terminal" evidence="3">
    <location>
        <begin position="76"/>
        <end position="429"/>
    </location>
</feature>
<name>A0A4Q1CH28_9BACT</name>
<dbReference type="SUPFAM" id="SSF53474">
    <property type="entry name" value="alpha/beta-Hydrolases"/>
    <property type="match status" value="1"/>
</dbReference>
<comment type="caution">
    <text evidence="4">The sequence shown here is derived from an EMBL/GenBank/DDBJ whole genome shotgun (WGS) entry which is preliminary data.</text>
</comment>
<dbReference type="EMBL" id="SDHW01000004">
    <property type="protein sequence ID" value="RXK59267.1"/>
    <property type="molecule type" value="Genomic_DNA"/>
</dbReference>
<proteinExistence type="predicted"/>
<dbReference type="PANTHER" id="PTHR11731">
    <property type="entry name" value="PROTEASE FAMILY S9B,C DIPEPTIDYL-PEPTIDASE IV-RELATED"/>
    <property type="match status" value="1"/>
</dbReference>
<dbReference type="Gene3D" id="2.140.10.30">
    <property type="entry name" value="Dipeptidylpeptidase IV, N-terminal domain"/>
    <property type="match status" value="1"/>
</dbReference>
<evidence type="ECO:0000256" key="1">
    <source>
        <dbReference type="SAM" id="SignalP"/>
    </source>
</evidence>
<sequence>MKHFFLGFCFLMLGFLSQAQFKADKIKWTADNNGLYENDNNAIVSTNFKTGAQKVIVPADALKAGKINIKDFTIGADEKQVLIFTNTARVWRYNTRGDYWLFDIASAKLQQIGKDKPAQTLLYAKLSPDGKKVAYVHANNIYVEDVTTGVATVLTSTNNSKKLINGTFDWVYEEEFGCRDGFRWSADSKSIAYWQVDANQIKDYYMLNTTDDIYSKVIPVEYPKVGEAPSPVKIGVVNVENAKTTWMNIPGDPANNYLPRMEWSAANELIVQQLNRKQNESKLYFCNASTGEAKQFYTESDKAWIDIKSRWNDDDPRGWEFMEKGKSFLWVSEKDGWRHIYKVTRDGKETLLTVGNYDIATISAVDEAKNELYFIASPDNPIQRYLYKVKMDGKSKAVRVTPAGYEGTNSYECSPNGSYAVHGFNSRTVAPASQFLNLATHKPVAGDELLKTIKPVNKDNLEFFTITTEDGVTMDGWISKPKSYDPSKKYPVVLYVYSEPATTTVEDEFYSGNNFLFGGDMNAQGYFYVSFNSRGTPTLKGAEWRKSIYKQIGRINIRDQAMGMKKLLADRSYLDANRVAVWGWSGGGSTTLHLMFQYPDLFQTGIAIAAVGNQLFYDNIYQERYMGIPQENKDDFIKGSPITYAKNLKGNLLYIHGTGDDNVHYSNAEVLVNELIKNGKLFQFMPYPNRTHSISEGAGTFQHLMKLYTAYLKEKCPPGAR</sequence>
<feature type="domain" description="Peptidase S9 prolyl oligopeptidase catalytic" evidence="2">
    <location>
        <begin position="522"/>
        <end position="714"/>
    </location>
</feature>
<dbReference type="InterPro" id="IPR029058">
    <property type="entry name" value="AB_hydrolase_fold"/>
</dbReference>
<protein>
    <submittedName>
        <fullName evidence="4">S9 family peptidase</fullName>
    </submittedName>
</protein>
<dbReference type="GO" id="GO:0008236">
    <property type="term" value="F:serine-type peptidase activity"/>
    <property type="evidence" value="ECO:0007669"/>
    <property type="project" value="InterPro"/>
</dbReference>
<dbReference type="AlphaFoldDB" id="A0A4Q1CH28"/>
<dbReference type="SUPFAM" id="SSF82171">
    <property type="entry name" value="DPP6 N-terminal domain-like"/>
    <property type="match status" value="1"/>
</dbReference>
<evidence type="ECO:0000313" key="4">
    <source>
        <dbReference type="EMBL" id="RXK59267.1"/>
    </source>
</evidence>
<keyword evidence="1" id="KW-0732">Signal</keyword>
<dbReference type="GO" id="GO:0006508">
    <property type="term" value="P:proteolysis"/>
    <property type="evidence" value="ECO:0007669"/>
    <property type="project" value="InterPro"/>
</dbReference>
<dbReference type="InterPro" id="IPR001375">
    <property type="entry name" value="Peptidase_S9_cat"/>
</dbReference>
<dbReference type="OrthoDB" id="9812921at2"/>
<keyword evidence="5" id="KW-1185">Reference proteome</keyword>
<evidence type="ECO:0000259" key="2">
    <source>
        <dbReference type="Pfam" id="PF00326"/>
    </source>
</evidence>
<evidence type="ECO:0000259" key="3">
    <source>
        <dbReference type="Pfam" id="PF00930"/>
    </source>
</evidence>
<dbReference type="InterPro" id="IPR002469">
    <property type="entry name" value="Peptidase_S9B_N"/>
</dbReference>
<evidence type="ECO:0000313" key="5">
    <source>
        <dbReference type="Proteomes" id="UP000290204"/>
    </source>
</evidence>
<dbReference type="Gene3D" id="3.40.50.1820">
    <property type="entry name" value="alpha/beta hydrolase"/>
    <property type="match status" value="1"/>
</dbReference>
<dbReference type="PANTHER" id="PTHR11731:SF193">
    <property type="entry name" value="DIPEPTIDYL PEPTIDASE 9"/>
    <property type="match status" value="1"/>
</dbReference>
<reference evidence="4 5" key="1">
    <citation type="submission" date="2019-01" db="EMBL/GenBank/DDBJ databases">
        <title>Lacibacter sp. strain TTM-7.</title>
        <authorList>
            <person name="Chen W.-M."/>
        </authorList>
    </citation>
    <scope>NUCLEOTIDE SEQUENCE [LARGE SCALE GENOMIC DNA]</scope>
    <source>
        <strain evidence="4 5">TTM-7</strain>
    </source>
</reference>
<gene>
    <name evidence="4" type="ORF">ESA94_14090</name>
</gene>
<organism evidence="4 5">
    <name type="scientific">Lacibacter luteus</name>
    <dbReference type="NCBI Taxonomy" id="2508719"/>
    <lineage>
        <taxon>Bacteria</taxon>
        <taxon>Pseudomonadati</taxon>
        <taxon>Bacteroidota</taxon>
        <taxon>Chitinophagia</taxon>
        <taxon>Chitinophagales</taxon>
        <taxon>Chitinophagaceae</taxon>
        <taxon>Lacibacter</taxon>
    </lineage>
</organism>
<accession>A0A4Q1CH28</accession>
<dbReference type="Pfam" id="PF00930">
    <property type="entry name" value="DPPIV_N"/>
    <property type="match status" value="1"/>
</dbReference>
<feature type="signal peptide" evidence="1">
    <location>
        <begin position="1"/>
        <end position="19"/>
    </location>
</feature>
<dbReference type="GO" id="GO:0008239">
    <property type="term" value="F:dipeptidyl-peptidase activity"/>
    <property type="evidence" value="ECO:0007669"/>
    <property type="project" value="TreeGrafter"/>
</dbReference>
<dbReference type="Pfam" id="PF00326">
    <property type="entry name" value="Peptidase_S9"/>
    <property type="match status" value="1"/>
</dbReference>
<feature type="chain" id="PRO_5020360565" evidence="1">
    <location>
        <begin position="20"/>
        <end position="721"/>
    </location>
</feature>